<feature type="compositionally biased region" description="Low complexity" evidence="1">
    <location>
        <begin position="142"/>
        <end position="167"/>
    </location>
</feature>
<feature type="compositionally biased region" description="Basic residues" evidence="1">
    <location>
        <begin position="16"/>
        <end position="27"/>
    </location>
</feature>
<evidence type="ECO:0000313" key="2">
    <source>
        <dbReference type="EMBL" id="MFC5666379.1"/>
    </source>
</evidence>
<keyword evidence="3" id="KW-1185">Reference proteome</keyword>
<feature type="region of interest" description="Disordered" evidence="1">
    <location>
        <begin position="341"/>
        <end position="416"/>
    </location>
</feature>
<name>A0ABW0XBG8_9ACTN</name>
<feature type="compositionally biased region" description="Gly residues" evidence="1">
    <location>
        <begin position="179"/>
        <end position="189"/>
    </location>
</feature>
<dbReference type="RefSeq" id="WP_380228053.1">
    <property type="nucleotide sequence ID" value="NZ_JBHSOF010000039.1"/>
</dbReference>
<dbReference type="Proteomes" id="UP001595975">
    <property type="component" value="Unassembled WGS sequence"/>
</dbReference>
<feature type="compositionally biased region" description="Pro residues" evidence="1">
    <location>
        <begin position="206"/>
        <end position="236"/>
    </location>
</feature>
<reference evidence="3" key="1">
    <citation type="journal article" date="2019" name="Int. J. Syst. Evol. Microbiol.">
        <title>The Global Catalogue of Microorganisms (GCM) 10K type strain sequencing project: providing services to taxonomists for standard genome sequencing and annotation.</title>
        <authorList>
            <consortium name="The Broad Institute Genomics Platform"/>
            <consortium name="The Broad Institute Genome Sequencing Center for Infectious Disease"/>
            <person name="Wu L."/>
            <person name="Ma J."/>
        </authorList>
    </citation>
    <scope>NUCLEOTIDE SEQUENCE [LARGE SCALE GENOMIC DNA]</scope>
    <source>
        <strain evidence="3">CGMCC 4.1437</strain>
    </source>
</reference>
<feature type="region of interest" description="Disordered" evidence="1">
    <location>
        <begin position="1"/>
        <end position="35"/>
    </location>
</feature>
<dbReference type="EMBL" id="JBHSOF010000039">
    <property type="protein sequence ID" value="MFC5666379.1"/>
    <property type="molecule type" value="Genomic_DNA"/>
</dbReference>
<dbReference type="PRINTS" id="PR01217">
    <property type="entry name" value="PRICHEXTENSN"/>
</dbReference>
<protein>
    <submittedName>
        <fullName evidence="2">Uncharacterized protein</fullName>
    </submittedName>
</protein>
<proteinExistence type="predicted"/>
<feature type="compositionally biased region" description="Basic and acidic residues" evidence="1">
    <location>
        <begin position="359"/>
        <end position="370"/>
    </location>
</feature>
<sequence>MGPSEDTGQDAAYAHDRHRTRHGRHGRPGPFGGRLRLPTLRFSGAAMAMSTVVGISIATTFLLNEQQGVGRRAGVARVGSSAPPPSPAKDPDTASGATSGPAAGTVSGTTAEREGTGPSAGRHPAAPTVGPRAPEGTPGAHPSTPAAPRAGASGAPSGAPLAEGAPARHGVTGEPAGQYPGGTGAGTPAGGRPTEEPTPTAQAPTTPGPSPSPTAPRPLIPAPGTPAPGTPAPPPREWTGETLGTPTDTVDQALTGAALVQSLGRDGTRHLLALTVTEPLTALQAEFRLAPGAVAPGTGTVWTDLAGVVVTTQHERGAAVYRFTTAPGTDVRPGQYTFAVRGTRPPAARPTAQGPSRPRNAEPRSADSRTAESWNASAFGIDRPRAVAALGGFGGFAPPTGTGPTAPAPRATVPAR</sequence>
<organism evidence="2 3">
    <name type="scientific">Kitasatospora misakiensis</name>
    <dbReference type="NCBI Taxonomy" id="67330"/>
    <lineage>
        <taxon>Bacteria</taxon>
        <taxon>Bacillati</taxon>
        <taxon>Actinomycetota</taxon>
        <taxon>Actinomycetes</taxon>
        <taxon>Kitasatosporales</taxon>
        <taxon>Streptomycetaceae</taxon>
        <taxon>Kitasatospora</taxon>
    </lineage>
</organism>
<accession>A0ABW0XBG8</accession>
<feature type="compositionally biased region" description="Low complexity" evidence="1">
    <location>
        <begin position="386"/>
        <end position="416"/>
    </location>
</feature>
<comment type="caution">
    <text evidence="2">The sequence shown here is derived from an EMBL/GenBank/DDBJ whole genome shotgun (WGS) entry which is preliminary data.</text>
</comment>
<gene>
    <name evidence="2" type="ORF">ACFP3U_25860</name>
</gene>
<evidence type="ECO:0000256" key="1">
    <source>
        <dbReference type="SAM" id="MobiDB-lite"/>
    </source>
</evidence>
<feature type="compositionally biased region" description="Low complexity" evidence="1">
    <location>
        <begin position="93"/>
        <end position="110"/>
    </location>
</feature>
<feature type="region of interest" description="Disordered" evidence="1">
    <location>
        <begin position="74"/>
        <end position="248"/>
    </location>
</feature>
<evidence type="ECO:0000313" key="3">
    <source>
        <dbReference type="Proteomes" id="UP001595975"/>
    </source>
</evidence>